<gene>
    <name evidence="1" type="ORF">Ctob_002832</name>
</gene>
<comment type="caution">
    <text evidence="1">The sequence shown here is derived from an EMBL/GenBank/DDBJ whole genome shotgun (WGS) entry which is preliminary data.</text>
</comment>
<dbReference type="AlphaFoldDB" id="A0A0M0JEU9"/>
<keyword evidence="2" id="KW-1185">Reference proteome</keyword>
<sequence>MQRLVLSGYNTLLLDTDVILFHDPYPFFKGLLANYSAFVLGDSSAGFAAVNGGIYYLQNAHVNGPVVHIFSEFERRIRATLGAVDDTTLKEGVQ</sequence>
<organism evidence="1 2">
    <name type="scientific">Chrysochromulina tobinii</name>
    <dbReference type="NCBI Taxonomy" id="1460289"/>
    <lineage>
        <taxon>Eukaryota</taxon>
        <taxon>Haptista</taxon>
        <taxon>Haptophyta</taxon>
        <taxon>Prymnesiophyceae</taxon>
        <taxon>Prymnesiales</taxon>
        <taxon>Chrysochromulinaceae</taxon>
        <taxon>Chrysochromulina</taxon>
    </lineage>
</organism>
<reference evidence="2" key="1">
    <citation type="journal article" date="2015" name="PLoS Genet.">
        <title>Genome Sequence and Transcriptome Analyses of Chrysochromulina tobin: Metabolic Tools for Enhanced Algal Fitness in the Prominent Order Prymnesiales (Haptophyceae).</title>
        <authorList>
            <person name="Hovde B.T."/>
            <person name="Deodato C.R."/>
            <person name="Hunsperger H.M."/>
            <person name="Ryken S.A."/>
            <person name="Yost W."/>
            <person name="Jha R.K."/>
            <person name="Patterson J."/>
            <person name="Monnat R.J. Jr."/>
            <person name="Barlow S.B."/>
            <person name="Starkenburg S.R."/>
            <person name="Cattolico R.A."/>
        </authorList>
    </citation>
    <scope>NUCLEOTIDE SEQUENCE</scope>
    <source>
        <strain evidence="2">CCMP291</strain>
    </source>
</reference>
<protein>
    <submittedName>
        <fullName evidence="1">Uncharacterized protein</fullName>
    </submittedName>
</protein>
<dbReference type="OrthoDB" id="532336at2759"/>
<evidence type="ECO:0000313" key="2">
    <source>
        <dbReference type="Proteomes" id="UP000037460"/>
    </source>
</evidence>
<dbReference type="Proteomes" id="UP000037460">
    <property type="component" value="Unassembled WGS sequence"/>
</dbReference>
<evidence type="ECO:0000313" key="1">
    <source>
        <dbReference type="EMBL" id="KOO25114.1"/>
    </source>
</evidence>
<proteinExistence type="predicted"/>
<dbReference type="EMBL" id="JWZX01003017">
    <property type="protein sequence ID" value="KOO25114.1"/>
    <property type="molecule type" value="Genomic_DNA"/>
</dbReference>
<accession>A0A0M0JEU9</accession>
<name>A0A0M0JEU9_9EUKA</name>